<protein>
    <recommendedName>
        <fullName evidence="4">Large extracellular alpha-helical protein</fullName>
    </recommendedName>
</protein>
<evidence type="ECO:0000313" key="2">
    <source>
        <dbReference type="EMBL" id="SOE46019.1"/>
    </source>
</evidence>
<evidence type="ECO:0000313" key="3">
    <source>
        <dbReference type="Proteomes" id="UP000219440"/>
    </source>
</evidence>
<evidence type="ECO:0008006" key="4">
    <source>
        <dbReference type="Google" id="ProtNLM"/>
    </source>
</evidence>
<dbReference type="Proteomes" id="UP000219440">
    <property type="component" value="Unassembled WGS sequence"/>
</dbReference>
<keyword evidence="3" id="KW-1185">Reference proteome</keyword>
<proteinExistence type="predicted"/>
<dbReference type="InterPro" id="IPR043777">
    <property type="entry name" value="DUF5719"/>
</dbReference>
<dbReference type="AlphaFoldDB" id="A0A2C8Y7B8"/>
<name>A0A2C8Y7B8_9MICO</name>
<accession>A0A2C8Y7B8</accession>
<feature type="region of interest" description="Disordered" evidence="1">
    <location>
        <begin position="113"/>
        <end position="150"/>
    </location>
</feature>
<dbReference type="Pfam" id="PF18986">
    <property type="entry name" value="DUF5719"/>
    <property type="match status" value="1"/>
</dbReference>
<gene>
    <name evidence="2" type="ORF">SAMN06296378_0120</name>
</gene>
<organism evidence="2 3">
    <name type="scientific">Salinibacterium xinjiangense</name>
    <dbReference type="NCBI Taxonomy" id="386302"/>
    <lineage>
        <taxon>Bacteria</taxon>
        <taxon>Bacillati</taxon>
        <taxon>Actinomycetota</taxon>
        <taxon>Actinomycetes</taxon>
        <taxon>Micrococcales</taxon>
        <taxon>Microbacteriaceae</taxon>
        <taxon>Salinibacterium</taxon>
    </lineage>
</organism>
<reference evidence="2 3" key="1">
    <citation type="submission" date="2017-09" db="EMBL/GenBank/DDBJ databases">
        <authorList>
            <person name="Ehlers B."/>
            <person name="Leendertz F.H."/>
        </authorList>
    </citation>
    <scope>NUCLEOTIDE SEQUENCE [LARGE SCALE GENOMIC DNA]</scope>
    <source>
        <strain evidence="2 3">CGMCC 1.05381</strain>
    </source>
</reference>
<sequence>MAEEPSGEEFVKNEVFPEQEELQSSTRRPVTARGLAIVGGRAAVGLAGVGVAALTIVASVFLQLPVVQSTAPSTLITPVATAQQLVCPGGILRLASDSGQDATAAFGLGSATVRSGSSSGSVDSVDAAASDAGTGGTPAAPTIISTPPDATDPSQRILLSGAQSEQVDSGDYVGLAAADCGIASGDSWLVGGATTTGRTTLLTLTNPTEVSATVNLELFGENGAIAAPGTSGIIVPASGQRVLSLAGFAPGLVSPVVHVMSTGGQVQATMQQSVLRGLDPGGIDIVESSGSPSTMSVIPGVVVGDETAIAAVRSSTSASEVPDDFATVLRLFAPGEEVVPVTVRVVPESGSGAGASFSYDLDGGLVTDVPIQELEPGTYTVIVESPIPSVASVRASSAAGPATDFAWFTSAQKLGALAQFTAAVGPNPVLHVYNPTIAESTVSLTPLDGPAVSVVVAAGSSVAVALVAGTSYSLGEFDSVHAAVSLTGNGMLARYSVHPPGVGSSPIRIYP</sequence>
<dbReference type="EMBL" id="OCST01000001">
    <property type="protein sequence ID" value="SOE46019.1"/>
    <property type="molecule type" value="Genomic_DNA"/>
</dbReference>
<evidence type="ECO:0000256" key="1">
    <source>
        <dbReference type="SAM" id="MobiDB-lite"/>
    </source>
</evidence>